<comment type="caution">
    <text evidence="2">The sequence shown here is derived from an EMBL/GenBank/DDBJ whole genome shotgun (WGS) entry which is preliminary data.</text>
</comment>
<dbReference type="EMBL" id="JAHXZJ010002609">
    <property type="protein sequence ID" value="KAH0539676.1"/>
    <property type="molecule type" value="Genomic_DNA"/>
</dbReference>
<keyword evidence="1" id="KW-0812">Transmembrane</keyword>
<dbReference type="AlphaFoldDB" id="A0AAV7I392"/>
<name>A0AAV7I392_COTGL</name>
<evidence type="ECO:0000313" key="2">
    <source>
        <dbReference type="EMBL" id="KAH0539676.1"/>
    </source>
</evidence>
<accession>A0AAV7I392</accession>
<keyword evidence="3" id="KW-1185">Reference proteome</keyword>
<sequence length="106" mass="11951">MREVFRGRKKKAELKDESQETRVRGLRNLSIASEIETVALVANCGPITGQVGALRCLQSRSKAAIKPLWYKVRGSVFVFVFSQLIAVLRLVVELKRPKGKIKQRTV</sequence>
<keyword evidence="1" id="KW-0472">Membrane</keyword>
<organism evidence="2 3">
    <name type="scientific">Cotesia glomerata</name>
    <name type="common">Lepidopteran parasitic wasp</name>
    <name type="synonym">Apanteles glomeratus</name>
    <dbReference type="NCBI Taxonomy" id="32391"/>
    <lineage>
        <taxon>Eukaryota</taxon>
        <taxon>Metazoa</taxon>
        <taxon>Ecdysozoa</taxon>
        <taxon>Arthropoda</taxon>
        <taxon>Hexapoda</taxon>
        <taxon>Insecta</taxon>
        <taxon>Pterygota</taxon>
        <taxon>Neoptera</taxon>
        <taxon>Endopterygota</taxon>
        <taxon>Hymenoptera</taxon>
        <taxon>Apocrita</taxon>
        <taxon>Ichneumonoidea</taxon>
        <taxon>Braconidae</taxon>
        <taxon>Microgastrinae</taxon>
        <taxon>Cotesia</taxon>
    </lineage>
</organism>
<evidence type="ECO:0000256" key="1">
    <source>
        <dbReference type="SAM" id="Phobius"/>
    </source>
</evidence>
<feature type="transmembrane region" description="Helical" evidence="1">
    <location>
        <begin position="74"/>
        <end position="92"/>
    </location>
</feature>
<proteinExistence type="predicted"/>
<reference evidence="2 3" key="1">
    <citation type="journal article" date="2021" name="J. Hered.">
        <title>A chromosome-level genome assembly of the parasitoid wasp, Cotesia glomerata (Hymenoptera: Braconidae).</title>
        <authorList>
            <person name="Pinto B.J."/>
            <person name="Weis J.J."/>
            <person name="Gamble T."/>
            <person name="Ode P.J."/>
            <person name="Paul R."/>
            <person name="Zaspel J.M."/>
        </authorList>
    </citation>
    <scope>NUCLEOTIDE SEQUENCE [LARGE SCALE GENOMIC DNA]</scope>
    <source>
        <strain evidence="2">CgM1</strain>
    </source>
</reference>
<keyword evidence="1" id="KW-1133">Transmembrane helix</keyword>
<dbReference type="Proteomes" id="UP000826195">
    <property type="component" value="Unassembled WGS sequence"/>
</dbReference>
<evidence type="ECO:0000313" key="3">
    <source>
        <dbReference type="Proteomes" id="UP000826195"/>
    </source>
</evidence>
<protein>
    <submittedName>
        <fullName evidence="2">Uncharacterized protein</fullName>
    </submittedName>
</protein>
<gene>
    <name evidence="2" type="ORF">KQX54_007139</name>
</gene>